<protein>
    <recommendedName>
        <fullName evidence="3">DUF4856 domain-containing protein</fullName>
    </recommendedName>
</protein>
<dbReference type="Proteomes" id="UP000683507">
    <property type="component" value="Chromosome"/>
</dbReference>
<keyword evidence="2" id="KW-1185">Reference proteome</keyword>
<evidence type="ECO:0008006" key="3">
    <source>
        <dbReference type="Google" id="ProtNLM"/>
    </source>
</evidence>
<dbReference type="AlphaFoldDB" id="A0A916JIC5"/>
<dbReference type="Pfam" id="PF16148">
    <property type="entry name" value="DUF4856"/>
    <property type="match status" value="1"/>
</dbReference>
<dbReference type="KEGG" id="ptan:CRYO30217_00038"/>
<gene>
    <name evidence="1" type="ORF">CRYO30217_00038</name>
</gene>
<organism evidence="1 2">
    <name type="scientific">Parvicella tangerina</name>
    <dbReference type="NCBI Taxonomy" id="2829795"/>
    <lineage>
        <taxon>Bacteria</taxon>
        <taxon>Pseudomonadati</taxon>
        <taxon>Bacteroidota</taxon>
        <taxon>Flavobacteriia</taxon>
        <taxon>Flavobacteriales</taxon>
        <taxon>Parvicellaceae</taxon>
        <taxon>Parvicella</taxon>
    </lineage>
</organism>
<evidence type="ECO:0000313" key="2">
    <source>
        <dbReference type="Proteomes" id="UP000683507"/>
    </source>
</evidence>
<proteinExistence type="predicted"/>
<name>A0A916JIC5_9FLAO</name>
<dbReference type="EMBL" id="OU015584">
    <property type="protein sequence ID" value="CAG5076283.1"/>
    <property type="molecule type" value="Genomic_DNA"/>
</dbReference>
<dbReference type="RefSeq" id="WP_258540284.1">
    <property type="nucleotide sequence ID" value="NZ_OU015584.1"/>
</dbReference>
<accession>A0A916JIC5</accession>
<dbReference type="InterPro" id="IPR032331">
    <property type="entry name" value="DUF4856"/>
</dbReference>
<sequence length="404" mass="44115">MKKYKALVMSIAITALGLNSCKKGCTDPSATNFDERAKKDDNSCEYEDPDSYTVPSTYAFVDADGNSTVSYSGQFQRLDMLSEMITYMKTANTQGVFVDAQTLKDMYENNSYTWTDNNSLGMTGSTKQLKNKTAYASAGGSADAGVQALFEAYMDSLDIISNYNQTGSVGVAGVWPNDGEKGPYLMDGDGREYTQLIEKGLMSAVFASQITVQYLELVTNDDNSTLVTGENYTDMQHHWDEAYGYFTESVDYPSNGTDRFWGEYADGRESVLNSATKISTAFRTGRAAIDNLDYETRDAQIKIIRDELEKIAAGTAIHYLNAAKSYLASGNATARNHVLSEAWAFLDGMRYGYNCISGDGMTASQIDAALAYFEDFNTVGVTGMNMAIDAIASATGLTDVKNDL</sequence>
<evidence type="ECO:0000313" key="1">
    <source>
        <dbReference type="EMBL" id="CAG5076283.1"/>
    </source>
</evidence>
<reference evidence="1" key="1">
    <citation type="submission" date="2021-04" db="EMBL/GenBank/DDBJ databases">
        <authorList>
            <person name="Rodrigo-Torres L."/>
            <person name="Arahal R. D."/>
            <person name="Lucena T."/>
        </authorList>
    </citation>
    <scope>NUCLEOTIDE SEQUENCE</scope>
    <source>
        <strain evidence="1">AS29M-1</strain>
    </source>
</reference>